<evidence type="ECO:0000256" key="6">
    <source>
        <dbReference type="SAM" id="Phobius"/>
    </source>
</evidence>
<dbReference type="InterPro" id="IPR036259">
    <property type="entry name" value="MFS_trans_sf"/>
</dbReference>
<dbReference type="Proteomes" id="UP000460272">
    <property type="component" value="Unassembled WGS sequence"/>
</dbReference>
<feature type="domain" description="Major facilitator superfamily (MFS) profile" evidence="7">
    <location>
        <begin position="23"/>
        <end position="408"/>
    </location>
</feature>
<evidence type="ECO:0000313" key="8">
    <source>
        <dbReference type="EMBL" id="TVZ01935.1"/>
    </source>
</evidence>
<evidence type="ECO:0000256" key="4">
    <source>
        <dbReference type="ARBA" id="ARBA00022989"/>
    </source>
</evidence>
<dbReference type="Gene3D" id="1.20.1250.20">
    <property type="entry name" value="MFS general substrate transporter like domains"/>
    <property type="match status" value="2"/>
</dbReference>
<dbReference type="InterPro" id="IPR001958">
    <property type="entry name" value="Tet-R_TetA/multi-R_MdtG-like"/>
</dbReference>
<dbReference type="OrthoDB" id="9793283at2"/>
<dbReference type="RefSeq" id="WP_145858894.1">
    <property type="nucleotide sequence ID" value="NZ_RPFW01000006.1"/>
</dbReference>
<dbReference type="PRINTS" id="PR01035">
    <property type="entry name" value="TCRTETA"/>
</dbReference>
<evidence type="ECO:0000256" key="2">
    <source>
        <dbReference type="ARBA" id="ARBA00022448"/>
    </source>
</evidence>
<evidence type="ECO:0000256" key="1">
    <source>
        <dbReference type="ARBA" id="ARBA00004651"/>
    </source>
</evidence>
<dbReference type="CDD" id="cd17325">
    <property type="entry name" value="MFS_MdtG_SLC18_like"/>
    <property type="match status" value="1"/>
</dbReference>
<evidence type="ECO:0000259" key="7">
    <source>
        <dbReference type="PROSITE" id="PS50850"/>
    </source>
</evidence>
<comment type="subcellular location">
    <subcellularLocation>
        <location evidence="1">Cell membrane</location>
        <topology evidence="1">Multi-pass membrane protein</topology>
    </subcellularLocation>
</comment>
<dbReference type="GO" id="GO:0022857">
    <property type="term" value="F:transmembrane transporter activity"/>
    <property type="evidence" value="ECO:0007669"/>
    <property type="project" value="InterPro"/>
</dbReference>
<gene>
    <name evidence="8" type="ORF">EAS64_31350</name>
</gene>
<feature type="transmembrane region" description="Helical" evidence="6">
    <location>
        <begin position="52"/>
        <end position="77"/>
    </location>
</feature>
<feature type="transmembrane region" description="Helical" evidence="6">
    <location>
        <begin position="89"/>
        <end position="108"/>
    </location>
</feature>
<dbReference type="EMBL" id="RPFW01000006">
    <property type="protein sequence ID" value="TVZ01935.1"/>
    <property type="molecule type" value="Genomic_DNA"/>
</dbReference>
<organism evidence="8 9">
    <name type="scientific">Trebonia kvetii</name>
    <dbReference type="NCBI Taxonomy" id="2480626"/>
    <lineage>
        <taxon>Bacteria</taxon>
        <taxon>Bacillati</taxon>
        <taxon>Actinomycetota</taxon>
        <taxon>Actinomycetes</taxon>
        <taxon>Streptosporangiales</taxon>
        <taxon>Treboniaceae</taxon>
        <taxon>Trebonia</taxon>
    </lineage>
</organism>
<dbReference type="InterPro" id="IPR020846">
    <property type="entry name" value="MFS_dom"/>
</dbReference>
<evidence type="ECO:0000256" key="5">
    <source>
        <dbReference type="ARBA" id="ARBA00023136"/>
    </source>
</evidence>
<dbReference type="PANTHER" id="PTHR42718:SF9">
    <property type="entry name" value="MAJOR FACILITATOR SUPERFAMILY MULTIDRUG TRANSPORTER MFSC"/>
    <property type="match status" value="1"/>
</dbReference>
<feature type="transmembrane region" description="Helical" evidence="6">
    <location>
        <begin position="261"/>
        <end position="282"/>
    </location>
</feature>
<feature type="transmembrane region" description="Helical" evidence="6">
    <location>
        <begin position="114"/>
        <end position="137"/>
    </location>
</feature>
<feature type="transmembrane region" description="Helical" evidence="6">
    <location>
        <begin position="149"/>
        <end position="172"/>
    </location>
</feature>
<proteinExistence type="predicted"/>
<dbReference type="AlphaFoldDB" id="A0A6P2BUY6"/>
<keyword evidence="3 6" id="KW-0812">Transmembrane</keyword>
<dbReference type="PROSITE" id="PS50850">
    <property type="entry name" value="MFS"/>
    <property type="match status" value="1"/>
</dbReference>
<keyword evidence="4 6" id="KW-1133">Transmembrane helix</keyword>
<dbReference type="PANTHER" id="PTHR42718">
    <property type="entry name" value="MAJOR FACILITATOR SUPERFAMILY MULTIDRUG TRANSPORTER MFSC"/>
    <property type="match status" value="1"/>
</dbReference>
<keyword evidence="2" id="KW-0813">Transport</keyword>
<dbReference type="GO" id="GO:0005886">
    <property type="term" value="C:plasma membrane"/>
    <property type="evidence" value="ECO:0007669"/>
    <property type="project" value="UniProtKB-SubCell"/>
</dbReference>
<keyword evidence="9" id="KW-1185">Reference proteome</keyword>
<protein>
    <submittedName>
        <fullName evidence="8">MFS transporter</fullName>
    </submittedName>
</protein>
<feature type="transmembrane region" description="Helical" evidence="6">
    <location>
        <begin position="24"/>
        <end position="46"/>
    </location>
</feature>
<name>A0A6P2BUY6_9ACTN</name>
<comment type="caution">
    <text evidence="8">The sequence shown here is derived from an EMBL/GenBank/DDBJ whole genome shotgun (WGS) entry which is preliminary data.</text>
</comment>
<accession>A0A6P2BUY6</accession>
<feature type="transmembrane region" description="Helical" evidence="6">
    <location>
        <begin position="382"/>
        <end position="403"/>
    </location>
</feature>
<keyword evidence="5 6" id="KW-0472">Membrane</keyword>
<evidence type="ECO:0000256" key="3">
    <source>
        <dbReference type="ARBA" id="ARBA00022692"/>
    </source>
</evidence>
<reference evidence="8 9" key="1">
    <citation type="submission" date="2018-11" db="EMBL/GenBank/DDBJ databases">
        <title>Trebonia kvetii gen.nov., sp.nov., a novel acidophilic actinobacterium, and proposal of the new actinobacterial family Treboniaceae fam. nov.</title>
        <authorList>
            <person name="Rapoport D."/>
            <person name="Sagova-Mareckova M."/>
            <person name="Sedlacek I."/>
            <person name="Provaznik J."/>
            <person name="Kralova S."/>
            <person name="Pavlinic D."/>
            <person name="Benes V."/>
            <person name="Kopecky J."/>
        </authorList>
    </citation>
    <scope>NUCLEOTIDE SEQUENCE [LARGE SCALE GENOMIC DNA]</scope>
    <source>
        <strain evidence="8 9">15Tr583</strain>
    </source>
</reference>
<dbReference type="SUPFAM" id="SSF103473">
    <property type="entry name" value="MFS general substrate transporter"/>
    <property type="match status" value="1"/>
</dbReference>
<feature type="transmembrane region" description="Helical" evidence="6">
    <location>
        <begin position="353"/>
        <end position="376"/>
    </location>
</feature>
<sequence length="411" mass="40948">MTATSAAAVSRTRRGPFAGLPREAAILSAVSFTVALGYGIVAPAIPAFARQFGVSIAASASVISAFALMRVAFALPAGRLVDRFGSRRVMAIGITVVAASSVLAGFSQSFAELLVLRGVGGLGSAMFSVSAQALLLASVPGSQRGRASGLYTGGFLLGGITGPALGGVVAAWSLRAPFFLYGALLVVPAVIAAVALRPAARQVTPRTAISPRESLAALAGALRSRAYRAVAAVNLADGFAVLGIRGAIIPLFVRDSLHRPATWTGIGFLVFAALNGAALLPAGRIADTVGRRPVMVAGCAISAAGLLLLAVLPGPWAYLGALAVAGAGSGLLDVAPAAMLGDLLSEQGRQGGILIAFFQMAGDAGAVTGPVVAGLLVDSASYSAAFALASGVLAVAALLALMAKESHHGKT</sequence>
<feature type="transmembrane region" description="Helical" evidence="6">
    <location>
        <begin position="178"/>
        <end position="196"/>
    </location>
</feature>
<evidence type="ECO:0000313" key="9">
    <source>
        <dbReference type="Proteomes" id="UP000460272"/>
    </source>
</evidence>
<dbReference type="InterPro" id="IPR011701">
    <property type="entry name" value="MFS"/>
</dbReference>
<dbReference type="Pfam" id="PF07690">
    <property type="entry name" value="MFS_1"/>
    <property type="match status" value="2"/>
</dbReference>
<feature type="transmembrane region" description="Helical" evidence="6">
    <location>
        <begin position="294"/>
        <end position="312"/>
    </location>
</feature>